<dbReference type="InterPro" id="IPR030379">
    <property type="entry name" value="G_SEPTIN_dom"/>
</dbReference>
<dbReference type="InterPro" id="IPR027417">
    <property type="entry name" value="P-loop_NTPase"/>
</dbReference>
<reference evidence="3" key="1">
    <citation type="submission" date="2025-08" db="UniProtKB">
        <authorList>
            <consortium name="RefSeq"/>
        </authorList>
    </citation>
    <scope>IDENTIFICATION</scope>
    <source>
        <tissue evidence="3">Sperm</tissue>
    </source>
</reference>
<evidence type="ECO:0000313" key="2">
    <source>
        <dbReference type="Proteomes" id="UP001318040"/>
    </source>
</evidence>
<organism evidence="2 3">
    <name type="scientific">Petromyzon marinus</name>
    <name type="common">Sea lamprey</name>
    <dbReference type="NCBI Taxonomy" id="7757"/>
    <lineage>
        <taxon>Eukaryota</taxon>
        <taxon>Metazoa</taxon>
        <taxon>Chordata</taxon>
        <taxon>Craniata</taxon>
        <taxon>Vertebrata</taxon>
        <taxon>Cyclostomata</taxon>
        <taxon>Hyperoartia</taxon>
        <taxon>Petromyzontiformes</taxon>
        <taxon>Petromyzontidae</taxon>
        <taxon>Petromyzon</taxon>
    </lineage>
</organism>
<evidence type="ECO:0000313" key="3">
    <source>
        <dbReference type="RefSeq" id="XP_032837369.1"/>
    </source>
</evidence>
<protein>
    <submittedName>
        <fullName evidence="3">Septin-9-like</fullName>
    </submittedName>
</protein>
<gene>
    <name evidence="3" type="primary">LOC116958751</name>
</gene>
<sequence>MAEAWRRVQESVSSMVDFIRAVEDSELALGKLNVLMIGKSGNGKSSFLNTVDTAIIGRYSFRAMEAQNDGYSQTIQLKMEELDQERIKKTSIRLMDTVGWVSGVYNIDLFSSILCGKVPKDYYFGNLVNFSVVPENRVHCLVYVVSVDALINMDRDELETFAKFGQLARRMEINVFGILTKVDFVMPDDEWTSDTIYRSRQIKQMMEMLGDSLGCPLKYIFPVSNYADSTILHEERNRLAMHAFSTFIHAAVSYVKR</sequence>
<name>A0AAJ7UJC6_PETMA</name>
<dbReference type="RefSeq" id="XP_032837369.1">
    <property type="nucleotide sequence ID" value="XM_032981478.1"/>
</dbReference>
<dbReference type="PANTHER" id="PTHR14241">
    <property type="entry name" value="INTERFERON-INDUCED PROTEIN 44"/>
    <property type="match status" value="1"/>
</dbReference>
<accession>A0AAJ7UJC6</accession>
<dbReference type="GO" id="GO:0005525">
    <property type="term" value="F:GTP binding"/>
    <property type="evidence" value="ECO:0007669"/>
    <property type="project" value="InterPro"/>
</dbReference>
<dbReference type="KEGG" id="pmrn:116958751"/>
<dbReference type="Proteomes" id="UP001318040">
    <property type="component" value="Chromosome 82"/>
</dbReference>
<dbReference type="Pfam" id="PF00735">
    <property type="entry name" value="Septin"/>
    <property type="match status" value="1"/>
</dbReference>
<dbReference type="PANTHER" id="PTHR14241:SF32">
    <property type="entry name" value="VWFA DOMAIN-CONTAINING PROTEIN-RELATED"/>
    <property type="match status" value="1"/>
</dbReference>
<dbReference type="Gene3D" id="3.40.50.300">
    <property type="entry name" value="P-loop containing nucleotide triphosphate hydrolases"/>
    <property type="match status" value="1"/>
</dbReference>
<dbReference type="AlphaFoldDB" id="A0AAJ7UJC6"/>
<keyword evidence="2" id="KW-1185">Reference proteome</keyword>
<dbReference type="SUPFAM" id="SSF52540">
    <property type="entry name" value="P-loop containing nucleoside triphosphate hydrolases"/>
    <property type="match status" value="1"/>
</dbReference>
<feature type="domain" description="Septin-type G" evidence="1">
    <location>
        <begin position="31"/>
        <end position="188"/>
    </location>
</feature>
<proteinExistence type="predicted"/>
<evidence type="ECO:0000259" key="1">
    <source>
        <dbReference type="Pfam" id="PF00735"/>
    </source>
</evidence>